<evidence type="ECO:0000313" key="2">
    <source>
        <dbReference type="EMBL" id="CAG7903272.1"/>
    </source>
</evidence>
<name>A0A8D9HQJ9_BRACM</name>
<sequence length="141" mass="16512">MQKKTCLEPLGTNNEVSGCLINVRHRYLNLQSQFEIPTMEFRVQDRERDRDRRDYEHDRYCGRDWDRDRSRDRQTAKWVSSREAAELSGGSDRGTREKASEKTVKTEDGVLGEFHGSTKASRRPMVERSPSSTSLDRRFNL</sequence>
<feature type="compositionally biased region" description="Basic and acidic residues" evidence="1">
    <location>
        <begin position="93"/>
        <end position="108"/>
    </location>
</feature>
<dbReference type="Gramene" id="A07p29160.2_BraZ1">
    <property type="protein sequence ID" value="A07p29160.2_BraZ1.CDS"/>
    <property type="gene ID" value="A07g29160.2_BraZ1"/>
</dbReference>
<feature type="region of interest" description="Disordered" evidence="1">
    <location>
        <begin position="66"/>
        <end position="141"/>
    </location>
</feature>
<dbReference type="AlphaFoldDB" id="A0A8D9HQJ9"/>
<feature type="compositionally biased region" description="Basic and acidic residues" evidence="1">
    <location>
        <begin position="66"/>
        <end position="75"/>
    </location>
</feature>
<protein>
    <submittedName>
        <fullName evidence="2">Uncharacterized protein</fullName>
    </submittedName>
</protein>
<organism evidence="2 3">
    <name type="scientific">Brassica campestris</name>
    <name type="common">Field mustard</name>
    <dbReference type="NCBI Taxonomy" id="3711"/>
    <lineage>
        <taxon>Eukaryota</taxon>
        <taxon>Viridiplantae</taxon>
        <taxon>Streptophyta</taxon>
        <taxon>Embryophyta</taxon>
        <taxon>Tracheophyta</taxon>
        <taxon>Spermatophyta</taxon>
        <taxon>Magnoliopsida</taxon>
        <taxon>eudicotyledons</taxon>
        <taxon>Gunneridae</taxon>
        <taxon>Pentapetalae</taxon>
        <taxon>rosids</taxon>
        <taxon>malvids</taxon>
        <taxon>Brassicales</taxon>
        <taxon>Brassicaceae</taxon>
        <taxon>Brassiceae</taxon>
        <taxon>Brassica</taxon>
    </lineage>
</organism>
<evidence type="ECO:0000256" key="1">
    <source>
        <dbReference type="SAM" id="MobiDB-lite"/>
    </source>
</evidence>
<dbReference type="Proteomes" id="UP000694005">
    <property type="component" value="Chromosome A07"/>
</dbReference>
<evidence type="ECO:0000313" key="3">
    <source>
        <dbReference type="Proteomes" id="UP000694005"/>
    </source>
</evidence>
<proteinExistence type="predicted"/>
<gene>
    <name evidence="2" type="ORF">BRAPAZ1V2_A07P29160.2</name>
</gene>
<reference evidence="2 3" key="1">
    <citation type="submission" date="2021-07" db="EMBL/GenBank/DDBJ databases">
        <authorList>
            <consortium name="Genoscope - CEA"/>
            <person name="William W."/>
        </authorList>
    </citation>
    <scope>NUCLEOTIDE SEQUENCE [LARGE SCALE GENOMIC DNA]</scope>
</reference>
<dbReference type="EMBL" id="LS974623">
    <property type="protein sequence ID" value="CAG7903272.1"/>
    <property type="molecule type" value="Genomic_DNA"/>
</dbReference>
<accession>A0A8D9HQJ9</accession>